<accession>C5KLZ0</accession>
<dbReference type="RefSeq" id="XP_002782710.1">
    <property type="nucleotide sequence ID" value="XM_002782664.1"/>
</dbReference>
<dbReference type="GO" id="GO:0031080">
    <property type="term" value="C:nuclear pore outer ring"/>
    <property type="evidence" value="ECO:0007669"/>
    <property type="project" value="TreeGrafter"/>
</dbReference>
<evidence type="ECO:0000256" key="2">
    <source>
        <dbReference type="ARBA" id="ARBA00022448"/>
    </source>
</evidence>
<evidence type="ECO:0000256" key="6">
    <source>
        <dbReference type="SAM" id="MobiDB-lite"/>
    </source>
</evidence>
<protein>
    <submittedName>
        <fullName evidence="7">Nucleoporin seh1, putative</fullName>
    </submittedName>
</protein>
<keyword evidence="3" id="KW-0853">WD repeat</keyword>
<dbReference type="AlphaFoldDB" id="C5KLZ0"/>
<dbReference type="GeneID" id="9045037"/>
<sequence length="208" mass="22663">MRSSGRCGMVDARATTGVEEEASRRGRPGAEQRRFLDSKFGDVYVSAEYIDLENWAYPEFGEIIASCSEDRVVSIWSCEEYDAEKVSAFDEGSTTTTRWRKRACLTDSSHAVTDIQFAPRRWGLKLASCSASGCVRTYEAMDPVNLATWVLEDVITVHRIRAGSQNTSTTTSTAPAATPAAPTGVIHGSDGDKTGYSAVLVYKLDSPV</sequence>
<evidence type="ECO:0000256" key="1">
    <source>
        <dbReference type="ARBA" id="ARBA00004259"/>
    </source>
</evidence>
<dbReference type="InParanoid" id="C5KLZ0"/>
<dbReference type="Gene3D" id="2.130.10.10">
    <property type="entry name" value="YVTN repeat-like/Quinoprotein amine dehydrogenase"/>
    <property type="match status" value="1"/>
</dbReference>
<dbReference type="EMBL" id="GG674222">
    <property type="protein sequence ID" value="EER14505.1"/>
    <property type="molecule type" value="Genomic_DNA"/>
</dbReference>
<dbReference type="PANTHER" id="PTHR11024:SF3">
    <property type="entry name" value="NUCLEOPORIN SEH1"/>
    <property type="match status" value="1"/>
</dbReference>
<keyword evidence="4" id="KW-0677">Repeat</keyword>
<proteinExistence type="predicted"/>
<evidence type="ECO:0000256" key="4">
    <source>
        <dbReference type="ARBA" id="ARBA00022737"/>
    </source>
</evidence>
<dbReference type="InterPro" id="IPR015943">
    <property type="entry name" value="WD40/YVTN_repeat-like_dom_sf"/>
</dbReference>
<reference evidence="7 8" key="1">
    <citation type="submission" date="2008-07" db="EMBL/GenBank/DDBJ databases">
        <authorList>
            <person name="El-Sayed N."/>
            <person name="Caler E."/>
            <person name="Inman J."/>
            <person name="Amedeo P."/>
            <person name="Hass B."/>
            <person name="Wortman J."/>
        </authorList>
    </citation>
    <scope>NUCLEOTIDE SEQUENCE [LARGE SCALE GENOMIC DNA]</scope>
    <source>
        <strain evidence="8">ATCC 50983 / TXsc</strain>
    </source>
</reference>
<evidence type="ECO:0000256" key="3">
    <source>
        <dbReference type="ARBA" id="ARBA00022574"/>
    </source>
</evidence>
<dbReference type="Proteomes" id="UP000007800">
    <property type="component" value="Unassembled WGS sequence"/>
</dbReference>
<keyword evidence="2" id="KW-0813">Transport</keyword>
<dbReference type="InterPro" id="IPR036322">
    <property type="entry name" value="WD40_repeat_dom_sf"/>
</dbReference>
<feature type="region of interest" description="Disordered" evidence="6">
    <location>
        <begin position="164"/>
        <end position="188"/>
    </location>
</feature>
<keyword evidence="5" id="KW-0539">Nucleus</keyword>
<organism evidence="8">
    <name type="scientific">Perkinsus marinus (strain ATCC 50983 / TXsc)</name>
    <dbReference type="NCBI Taxonomy" id="423536"/>
    <lineage>
        <taxon>Eukaryota</taxon>
        <taxon>Sar</taxon>
        <taxon>Alveolata</taxon>
        <taxon>Perkinsozoa</taxon>
        <taxon>Perkinsea</taxon>
        <taxon>Perkinsida</taxon>
        <taxon>Perkinsidae</taxon>
        <taxon>Perkinsus</taxon>
    </lineage>
</organism>
<dbReference type="GO" id="GO:1904263">
    <property type="term" value="P:positive regulation of TORC1 signaling"/>
    <property type="evidence" value="ECO:0007669"/>
    <property type="project" value="TreeGrafter"/>
</dbReference>
<feature type="compositionally biased region" description="Basic and acidic residues" evidence="6">
    <location>
        <begin position="21"/>
        <end position="30"/>
    </location>
</feature>
<feature type="compositionally biased region" description="Low complexity" evidence="6">
    <location>
        <begin position="167"/>
        <end position="183"/>
    </location>
</feature>
<gene>
    <name evidence="7" type="ORF">Pmar_PMAR024392</name>
</gene>
<dbReference type="PANTHER" id="PTHR11024">
    <property type="entry name" value="NUCLEAR PORE COMPLEX PROTEIN SEC13 / SEH1 FAMILY MEMBER"/>
    <property type="match status" value="1"/>
</dbReference>
<evidence type="ECO:0000313" key="8">
    <source>
        <dbReference type="Proteomes" id="UP000007800"/>
    </source>
</evidence>
<evidence type="ECO:0000313" key="7">
    <source>
        <dbReference type="EMBL" id="EER14505.1"/>
    </source>
</evidence>
<feature type="region of interest" description="Disordered" evidence="6">
    <location>
        <begin position="1"/>
        <end position="30"/>
    </location>
</feature>
<dbReference type="GO" id="GO:0035859">
    <property type="term" value="C:Seh1-associated complex"/>
    <property type="evidence" value="ECO:0007669"/>
    <property type="project" value="TreeGrafter"/>
</dbReference>
<comment type="subcellular location">
    <subcellularLocation>
        <location evidence="1">Nucleus envelope</location>
    </subcellularLocation>
</comment>
<dbReference type="SUPFAM" id="SSF50978">
    <property type="entry name" value="WD40 repeat-like"/>
    <property type="match status" value="1"/>
</dbReference>
<name>C5KLZ0_PERM5</name>
<evidence type="ECO:0000256" key="5">
    <source>
        <dbReference type="ARBA" id="ARBA00023242"/>
    </source>
</evidence>
<dbReference type="GO" id="GO:0005198">
    <property type="term" value="F:structural molecule activity"/>
    <property type="evidence" value="ECO:0007669"/>
    <property type="project" value="InterPro"/>
</dbReference>
<dbReference type="InterPro" id="IPR037363">
    <property type="entry name" value="Sec13/Seh1_fam"/>
</dbReference>
<dbReference type="OrthoDB" id="364224at2759"/>
<keyword evidence="8" id="KW-1185">Reference proteome</keyword>
<dbReference type="GO" id="GO:0034198">
    <property type="term" value="P:cellular response to amino acid starvation"/>
    <property type="evidence" value="ECO:0007669"/>
    <property type="project" value="TreeGrafter"/>
</dbReference>